<dbReference type="EMBL" id="CAMXCT020002112">
    <property type="protein sequence ID" value="CAL1149087.1"/>
    <property type="molecule type" value="Genomic_DNA"/>
</dbReference>
<dbReference type="GO" id="GO:0055088">
    <property type="term" value="P:lipid homeostasis"/>
    <property type="evidence" value="ECO:0007669"/>
    <property type="project" value="TreeGrafter"/>
</dbReference>
<sequence>MLDACKVPLPSLGLWTDRLKTLVFGSKGADALRRAEQRMLEGIKTKVHLSDVAIPQGSVHTVSTTPIHHSHDSHGAGLAPVVLIHGYFMGSASWSHSFDALSDKRHVYAIDWPSWGLSCREQNFPSGQGTEICEQFFVEGIESWRRAVGLDKMVLLGHSFGGYFAACYTMKYPQHVDSLILASPVGMLERKPGEGISEERIQSLTWWQRWLFFRVRRMWETGWTPMDFVRGLGPFGGWLTDWYMDRRFRLARANGTMELDVGATAEYLHRLAQRPRGSEQCLGDLLHFGAWPKSPVAPRLAQTLNALERAPPVTLLYGDADWMDASGGAWLAHQLGRRTEVMVVENAGHQLFMDNPRAFNAACQRALGAGAANVPGLYQQLLR</sequence>
<dbReference type="AlphaFoldDB" id="A0A9P1CRC4"/>
<reference evidence="3" key="1">
    <citation type="submission" date="2022-10" db="EMBL/GenBank/DDBJ databases">
        <authorList>
            <person name="Chen Y."/>
            <person name="Dougan E. K."/>
            <person name="Chan C."/>
            <person name="Rhodes N."/>
            <person name="Thang M."/>
        </authorList>
    </citation>
    <scope>NUCLEOTIDE SEQUENCE</scope>
</reference>
<protein>
    <submittedName>
        <fullName evidence="5">Probable 1-acylglycerol-3-phosphate O-acyltransferase (Lipid droplet-binding protein CGI-5 8 homolog)</fullName>
    </submittedName>
</protein>
<feature type="domain" description="AB hydrolase-1" evidence="2">
    <location>
        <begin position="80"/>
        <end position="210"/>
    </location>
</feature>
<accession>A0A9P1CRC4</accession>
<evidence type="ECO:0000259" key="2">
    <source>
        <dbReference type="Pfam" id="PF00561"/>
    </source>
</evidence>
<dbReference type="InterPro" id="IPR000073">
    <property type="entry name" value="AB_hydrolase_1"/>
</dbReference>
<dbReference type="Pfam" id="PF00561">
    <property type="entry name" value="Abhydrolase_1"/>
    <property type="match status" value="1"/>
</dbReference>
<organism evidence="3">
    <name type="scientific">Cladocopium goreaui</name>
    <dbReference type="NCBI Taxonomy" id="2562237"/>
    <lineage>
        <taxon>Eukaryota</taxon>
        <taxon>Sar</taxon>
        <taxon>Alveolata</taxon>
        <taxon>Dinophyceae</taxon>
        <taxon>Suessiales</taxon>
        <taxon>Symbiodiniaceae</taxon>
        <taxon>Cladocopium</taxon>
    </lineage>
</organism>
<dbReference type="Proteomes" id="UP001152797">
    <property type="component" value="Unassembled WGS sequence"/>
</dbReference>
<proteinExistence type="inferred from homology"/>
<dbReference type="EMBL" id="CAMXCT010002112">
    <property type="protein sequence ID" value="CAI3995712.1"/>
    <property type="molecule type" value="Genomic_DNA"/>
</dbReference>
<reference evidence="4" key="2">
    <citation type="submission" date="2024-04" db="EMBL/GenBank/DDBJ databases">
        <authorList>
            <person name="Chen Y."/>
            <person name="Shah S."/>
            <person name="Dougan E. K."/>
            <person name="Thang M."/>
            <person name="Chan C."/>
        </authorList>
    </citation>
    <scope>NUCLEOTIDE SEQUENCE [LARGE SCALE GENOMIC DNA]</scope>
</reference>
<comment type="caution">
    <text evidence="3">The sequence shown here is derived from an EMBL/GenBank/DDBJ whole genome shotgun (WGS) entry which is preliminary data.</text>
</comment>
<evidence type="ECO:0000313" key="3">
    <source>
        <dbReference type="EMBL" id="CAI3995712.1"/>
    </source>
</evidence>
<dbReference type="SUPFAM" id="SSF53474">
    <property type="entry name" value="alpha/beta-Hydrolases"/>
    <property type="match status" value="1"/>
</dbReference>
<evidence type="ECO:0000313" key="5">
    <source>
        <dbReference type="EMBL" id="CAL4783024.1"/>
    </source>
</evidence>
<dbReference type="OrthoDB" id="430332at2759"/>
<dbReference type="InterPro" id="IPR029058">
    <property type="entry name" value="AB_hydrolase_fold"/>
</dbReference>
<dbReference type="GO" id="GO:0042171">
    <property type="term" value="F:lysophosphatidic acid acyltransferase activity"/>
    <property type="evidence" value="ECO:0007669"/>
    <property type="project" value="TreeGrafter"/>
</dbReference>
<dbReference type="PANTHER" id="PTHR42886:SF29">
    <property type="entry name" value="PUMMELIG, ISOFORM A"/>
    <property type="match status" value="1"/>
</dbReference>
<dbReference type="Gene3D" id="3.40.50.1820">
    <property type="entry name" value="alpha/beta hydrolase"/>
    <property type="match status" value="1"/>
</dbReference>
<evidence type="ECO:0000313" key="4">
    <source>
        <dbReference type="EMBL" id="CAL1149087.1"/>
    </source>
</evidence>
<keyword evidence="6" id="KW-1185">Reference proteome</keyword>
<evidence type="ECO:0000313" key="6">
    <source>
        <dbReference type="Proteomes" id="UP001152797"/>
    </source>
</evidence>
<dbReference type="GO" id="GO:0052689">
    <property type="term" value="F:carboxylic ester hydrolase activity"/>
    <property type="evidence" value="ECO:0007669"/>
    <property type="project" value="TreeGrafter"/>
</dbReference>
<comment type="similarity">
    <text evidence="1">Belongs to the peptidase S33 family. ABHD4/ABHD5 subfamily.</text>
</comment>
<evidence type="ECO:0000256" key="1">
    <source>
        <dbReference type="ARBA" id="ARBA00038097"/>
    </source>
</evidence>
<dbReference type="PANTHER" id="PTHR42886">
    <property type="entry name" value="RE40534P-RELATED"/>
    <property type="match status" value="1"/>
</dbReference>
<dbReference type="GO" id="GO:0006654">
    <property type="term" value="P:phosphatidic acid biosynthetic process"/>
    <property type="evidence" value="ECO:0007669"/>
    <property type="project" value="TreeGrafter"/>
</dbReference>
<dbReference type="EMBL" id="CAMXCT030002112">
    <property type="protein sequence ID" value="CAL4783024.1"/>
    <property type="molecule type" value="Genomic_DNA"/>
</dbReference>
<name>A0A9P1CRC4_9DINO</name>
<gene>
    <name evidence="3" type="ORF">C1SCF055_LOCUS22241</name>
</gene>